<dbReference type="InterPro" id="IPR016160">
    <property type="entry name" value="Ald_DH_CS_CYS"/>
</dbReference>
<dbReference type="InterPro" id="IPR015590">
    <property type="entry name" value="Aldehyde_DH_dom"/>
</dbReference>
<reference evidence="6" key="1">
    <citation type="submission" date="2021-03" db="EMBL/GenBank/DDBJ databases">
        <title>Plesiomonas shigelloides zfcc0051, isolated from zebrafish feces.</title>
        <authorList>
            <person name="Vanderhoek Z."/>
            <person name="Gaulke C."/>
        </authorList>
    </citation>
    <scope>NUCLEOTIDE SEQUENCE</scope>
    <source>
        <strain evidence="6">Zfcc0051</strain>
    </source>
</reference>
<dbReference type="InterPro" id="IPR050740">
    <property type="entry name" value="Aldehyde_DH_Superfamily"/>
</dbReference>
<dbReference type="Gene3D" id="3.40.605.10">
    <property type="entry name" value="Aldehyde Dehydrogenase, Chain A, domain 1"/>
    <property type="match status" value="1"/>
</dbReference>
<dbReference type="PANTHER" id="PTHR43353:SF5">
    <property type="entry name" value="SUCCINATE-SEMIALDEHYDE DEHYDROGENASE, MITOCHONDRIAL"/>
    <property type="match status" value="1"/>
</dbReference>
<feature type="active site" evidence="3">
    <location>
        <position position="249"/>
    </location>
</feature>
<sequence>MNNLLKESHFIGGQWIASENTYPVFNPATEEVRARVAFAGAAEAAQALTAAEQALPAWKKLPAAQRSEILYRWYQLMLDNSEALAVLMSEEQGKCLQEARGEVRYAASFLQWFAEEAKRVYGDIIPSVQADTRICVVKQPIGVVAAITPWNFPLAMITRKAGAALAAGCTLLVKPSEETPQCALALAVLAQQAGVPDGVLNMISGDARAIGEVWLSSSQVRKISFTGSTAVGKMLMQKSAPTLKKCSLELGGNAPFIVFDDADIDAAVEGAVAAKFRNAGQTCVCVNRFFVHDTVYEAFTSRLAEAVSRLRVGNGLDPHTEIGPLINADAVAKVSAHVTDALAQGAVLRCGGKALGGNFFAPTVLSEMQDSMLIAQEETFGPIAACFRFHHDDEVIVRANNTLSGLAGYAYTQNMKRIWRLVDELEVGMLGINRGIISTEVAPFGGVKESGQGREGSKYGLEDYLETKYVLLGM</sequence>
<feature type="domain" description="Aldehyde dehydrogenase" evidence="5">
    <location>
        <begin position="15"/>
        <end position="470"/>
    </location>
</feature>
<organism evidence="6 7">
    <name type="scientific">Plesiomonas shigelloides</name>
    <name type="common">Aeromonas shigelloides</name>
    <dbReference type="NCBI Taxonomy" id="703"/>
    <lineage>
        <taxon>Bacteria</taxon>
        <taxon>Pseudomonadati</taxon>
        <taxon>Pseudomonadota</taxon>
        <taxon>Gammaproteobacteria</taxon>
        <taxon>Enterobacterales</taxon>
        <taxon>Enterobacteriaceae</taxon>
        <taxon>Plesiomonas</taxon>
    </lineage>
</organism>
<dbReference type="PROSITE" id="PS00070">
    <property type="entry name" value="ALDEHYDE_DEHYDR_CYS"/>
    <property type="match status" value="1"/>
</dbReference>
<evidence type="ECO:0000313" key="7">
    <source>
        <dbReference type="Proteomes" id="UP000664658"/>
    </source>
</evidence>
<name>A0A8I1W3X9_PLESH</name>
<evidence type="ECO:0000256" key="1">
    <source>
        <dbReference type="ARBA" id="ARBA00009986"/>
    </source>
</evidence>
<dbReference type="Proteomes" id="UP000664658">
    <property type="component" value="Unassembled WGS sequence"/>
</dbReference>
<dbReference type="GO" id="GO:0009450">
    <property type="term" value="P:gamma-aminobutyric acid catabolic process"/>
    <property type="evidence" value="ECO:0007669"/>
    <property type="project" value="InterPro"/>
</dbReference>
<dbReference type="InterPro" id="IPR010102">
    <property type="entry name" value="Succ_semiAld_DH"/>
</dbReference>
<proteinExistence type="inferred from homology"/>
<dbReference type="PROSITE" id="PS00687">
    <property type="entry name" value="ALDEHYDE_DEHYDR_GLU"/>
    <property type="match status" value="1"/>
</dbReference>
<dbReference type="CDD" id="cd07103">
    <property type="entry name" value="ALDH_F5_SSADH_GabD"/>
    <property type="match status" value="1"/>
</dbReference>
<dbReference type="PANTHER" id="PTHR43353">
    <property type="entry name" value="SUCCINATE-SEMIALDEHYDE DEHYDROGENASE, MITOCHONDRIAL"/>
    <property type="match status" value="1"/>
</dbReference>
<evidence type="ECO:0000259" key="5">
    <source>
        <dbReference type="Pfam" id="PF00171"/>
    </source>
</evidence>
<dbReference type="InterPro" id="IPR016163">
    <property type="entry name" value="Ald_DH_C"/>
</dbReference>
<comment type="caution">
    <text evidence="6">The sequence shown here is derived from an EMBL/GenBank/DDBJ whole genome shotgun (WGS) entry which is preliminary data.</text>
</comment>
<evidence type="ECO:0000313" key="6">
    <source>
        <dbReference type="EMBL" id="MBO1106868.1"/>
    </source>
</evidence>
<accession>A0A8I1W3X9</accession>
<dbReference type="FunFam" id="3.40.605.10:FF:000005">
    <property type="entry name" value="Succinate-semialdehyde dehydrogenase I"/>
    <property type="match status" value="1"/>
</dbReference>
<dbReference type="EMBL" id="JAFNAA010000001">
    <property type="protein sequence ID" value="MBO1106868.1"/>
    <property type="molecule type" value="Genomic_DNA"/>
</dbReference>
<evidence type="ECO:0000256" key="4">
    <source>
        <dbReference type="RuleBase" id="RU003345"/>
    </source>
</evidence>
<protein>
    <submittedName>
        <fullName evidence="6">NAD-dependent succinate-semialdehyde dehydrogenase</fullName>
    </submittedName>
</protein>
<dbReference type="Pfam" id="PF00171">
    <property type="entry name" value="Aldedh"/>
    <property type="match status" value="1"/>
</dbReference>
<keyword evidence="2 4" id="KW-0560">Oxidoreductase</keyword>
<dbReference type="NCBIfam" id="TIGR01780">
    <property type="entry name" value="SSADH"/>
    <property type="match status" value="1"/>
</dbReference>
<comment type="similarity">
    <text evidence="1 4">Belongs to the aldehyde dehydrogenase family.</text>
</comment>
<dbReference type="FunFam" id="3.40.309.10:FF:000004">
    <property type="entry name" value="Succinate-semialdehyde dehydrogenase I"/>
    <property type="match status" value="1"/>
</dbReference>
<dbReference type="SUPFAM" id="SSF53720">
    <property type="entry name" value="ALDH-like"/>
    <property type="match status" value="1"/>
</dbReference>
<dbReference type="RefSeq" id="WP_207541476.1">
    <property type="nucleotide sequence ID" value="NZ_JAFNAA010000001.1"/>
</dbReference>
<dbReference type="Gene3D" id="3.40.309.10">
    <property type="entry name" value="Aldehyde Dehydrogenase, Chain A, domain 2"/>
    <property type="match status" value="1"/>
</dbReference>
<dbReference type="InterPro" id="IPR029510">
    <property type="entry name" value="Ald_DH_CS_GLU"/>
</dbReference>
<dbReference type="AlphaFoldDB" id="A0A8I1W3X9"/>
<evidence type="ECO:0000256" key="2">
    <source>
        <dbReference type="ARBA" id="ARBA00023002"/>
    </source>
</evidence>
<dbReference type="InterPro" id="IPR016161">
    <property type="entry name" value="Ald_DH/histidinol_DH"/>
</dbReference>
<evidence type="ECO:0000256" key="3">
    <source>
        <dbReference type="PROSITE-ProRule" id="PRU10007"/>
    </source>
</evidence>
<gene>
    <name evidence="6" type="ORF">J2R62_01300</name>
</gene>
<dbReference type="InterPro" id="IPR016162">
    <property type="entry name" value="Ald_DH_N"/>
</dbReference>
<dbReference type="GO" id="GO:0004777">
    <property type="term" value="F:succinate-semialdehyde dehydrogenase (NAD+) activity"/>
    <property type="evidence" value="ECO:0007669"/>
    <property type="project" value="TreeGrafter"/>
</dbReference>